<dbReference type="InterPro" id="IPR050131">
    <property type="entry name" value="Peptidase_S8_subtilisin-like"/>
</dbReference>
<dbReference type="PRINTS" id="PR00723">
    <property type="entry name" value="SUBTILISIN"/>
</dbReference>
<dbReference type="EMBL" id="CP032630">
    <property type="protein sequence ID" value="AYF99524.1"/>
    <property type="molecule type" value="Genomic_DNA"/>
</dbReference>
<keyword evidence="6" id="KW-0472">Membrane</keyword>
<evidence type="ECO:0000256" key="2">
    <source>
        <dbReference type="ARBA" id="ARBA00022670"/>
    </source>
</evidence>
<dbReference type="Pfam" id="PF00082">
    <property type="entry name" value="Peptidase_S8"/>
    <property type="match status" value="1"/>
</dbReference>
<dbReference type="PROSITE" id="PS00137">
    <property type="entry name" value="SUBTILASE_HIS"/>
    <property type="match status" value="1"/>
</dbReference>
<protein>
    <submittedName>
        <fullName evidence="8">Peptidase S8</fullName>
    </submittedName>
</protein>
<keyword evidence="4 5" id="KW-0720">Serine protease</keyword>
<accession>A0A387B6X9</accession>
<dbReference type="PROSITE" id="PS51892">
    <property type="entry name" value="SUBTILASE"/>
    <property type="match status" value="1"/>
</dbReference>
<reference evidence="9" key="1">
    <citation type="submission" date="2018-09" db="EMBL/GenBank/DDBJ databases">
        <title>Genome sequencing of strain 2DFWR-13.</title>
        <authorList>
            <person name="Heo J."/>
            <person name="Kim S.-J."/>
            <person name="Kwon S.-W."/>
        </authorList>
    </citation>
    <scope>NUCLEOTIDE SEQUENCE [LARGE SCALE GENOMIC DNA]</scope>
    <source>
        <strain evidence="9">2DFWR-13</strain>
    </source>
</reference>
<feature type="active site" description="Charge relay system" evidence="5">
    <location>
        <position position="118"/>
    </location>
</feature>
<evidence type="ECO:0000313" key="8">
    <source>
        <dbReference type="EMBL" id="AYF99524.1"/>
    </source>
</evidence>
<dbReference type="AlphaFoldDB" id="A0A387B6X9"/>
<evidence type="ECO:0000313" key="9">
    <source>
        <dbReference type="Proteomes" id="UP000278886"/>
    </source>
</evidence>
<evidence type="ECO:0000256" key="1">
    <source>
        <dbReference type="ARBA" id="ARBA00011073"/>
    </source>
</evidence>
<evidence type="ECO:0000256" key="4">
    <source>
        <dbReference type="ARBA" id="ARBA00022825"/>
    </source>
</evidence>
<feature type="active site" description="Charge relay system" evidence="5">
    <location>
        <position position="81"/>
    </location>
</feature>
<evidence type="ECO:0000259" key="7">
    <source>
        <dbReference type="Pfam" id="PF00082"/>
    </source>
</evidence>
<dbReference type="Proteomes" id="UP000278886">
    <property type="component" value="Chromosome"/>
</dbReference>
<feature type="domain" description="Peptidase S8/S53" evidence="7">
    <location>
        <begin position="72"/>
        <end position="325"/>
    </location>
</feature>
<dbReference type="SUPFAM" id="SSF52743">
    <property type="entry name" value="Subtilisin-like"/>
    <property type="match status" value="1"/>
</dbReference>
<comment type="similarity">
    <text evidence="1 5">Belongs to the peptidase S8 family.</text>
</comment>
<feature type="transmembrane region" description="Helical" evidence="6">
    <location>
        <begin position="397"/>
        <end position="419"/>
    </location>
</feature>
<keyword evidence="6" id="KW-0812">Transmembrane</keyword>
<feature type="active site" description="Charge relay system" evidence="5">
    <location>
        <position position="277"/>
    </location>
</feature>
<dbReference type="InterPro" id="IPR015500">
    <property type="entry name" value="Peptidase_S8_subtilisin-rel"/>
</dbReference>
<dbReference type="PANTHER" id="PTHR43806:SF11">
    <property type="entry name" value="CEREVISIN-RELATED"/>
    <property type="match status" value="1"/>
</dbReference>
<keyword evidence="6" id="KW-1133">Transmembrane helix</keyword>
<keyword evidence="2 5" id="KW-0645">Protease</keyword>
<dbReference type="PANTHER" id="PTHR43806">
    <property type="entry name" value="PEPTIDASE S8"/>
    <property type="match status" value="1"/>
</dbReference>
<dbReference type="Gene3D" id="3.40.50.200">
    <property type="entry name" value="Peptidase S8/S53 domain"/>
    <property type="match status" value="1"/>
</dbReference>
<dbReference type="OrthoDB" id="9798386at2"/>
<dbReference type="GO" id="GO:0004252">
    <property type="term" value="F:serine-type endopeptidase activity"/>
    <property type="evidence" value="ECO:0007669"/>
    <property type="project" value="UniProtKB-UniRule"/>
</dbReference>
<dbReference type="InterPro" id="IPR036852">
    <property type="entry name" value="Peptidase_S8/S53_dom_sf"/>
</dbReference>
<dbReference type="InterPro" id="IPR000209">
    <property type="entry name" value="Peptidase_S8/S53_dom"/>
</dbReference>
<dbReference type="InterPro" id="IPR022398">
    <property type="entry name" value="Peptidase_S8_His-AS"/>
</dbReference>
<gene>
    <name evidence="8" type="ORF">D7I47_09245</name>
</gene>
<organism evidence="8 9">
    <name type="scientific">Protaetiibacter intestinalis</name>
    <dbReference type="NCBI Taxonomy" id="2419774"/>
    <lineage>
        <taxon>Bacteria</taxon>
        <taxon>Bacillati</taxon>
        <taxon>Actinomycetota</taxon>
        <taxon>Actinomycetes</taxon>
        <taxon>Micrococcales</taxon>
        <taxon>Microbacteriaceae</taxon>
        <taxon>Protaetiibacter</taxon>
    </lineage>
</organism>
<dbReference type="KEGG" id="lyd:D7I47_09245"/>
<keyword evidence="3 5" id="KW-0378">Hydrolase</keyword>
<dbReference type="InterPro" id="IPR023828">
    <property type="entry name" value="Peptidase_S8_Ser-AS"/>
</dbReference>
<dbReference type="GO" id="GO:0006508">
    <property type="term" value="P:proteolysis"/>
    <property type="evidence" value="ECO:0007669"/>
    <property type="project" value="UniProtKB-KW"/>
</dbReference>
<evidence type="ECO:0000256" key="6">
    <source>
        <dbReference type="SAM" id="Phobius"/>
    </source>
</evidence>
<proteinExistence type="inferred from homology"/>
<evidence type="ECO:0000256" key="5">
    <source>
        <dbReference type="PROSITE-ProRule" id="PRU01240"/>
    </source>
</evidence>
<sequence length="429" mass="42902">MVAGALHVRRAGRGRGLTVRRLVAALAGAILVAAGCLAGSSPAVASGADAVRDAQYWLDDYGIRDAWSVTRGAGVTIAVIDTGVGSPAELDGAVVGGTDFSGKGSADGRTPVGKDGEHGTLVASLAAGRGTGSGSGVIGSAPEASILAVSIGLDTGDSDQQIADAVRWSVDHGADIINMSLTRNTLDWPVSWDDAFTYAADHDVVVLAAAGNRGSGTYEVGAPATMPGVLTVAGVDRAGQSSENASAQGVTIGVAAPSEGLVGAMPDGTHVRWNGTSGATPIVAGVVALVMAAHPELDAANVINRITATARDAGAPGADVTYGFGLLDAYAAVTAEVPHVDANPMGDLAEWIRVNRPHDAEGSTLVAGPAPVEQAEPARRFDPVGVLVPSPLQLAQVGVPLLGALLVAFVIGGFLVGAARAYGGRARRR</sequence>
<keyword evidence="9" id="KW-1185">Reference proteome</keyword>
<dbReference type="PROSITE" id="PS00138">
    <property type="entry name" value="SUBTILASE_SER"/>
    <property type="match status" value="1"/>
</dbReference>
<name>A0A387B6X9_9MICO</name>
<evidence type="ECO:0000256" key="3">
    <source>
        <dbReference type="ARBA" id="ARBA00022801"/>
    </source>
</evidence>